<keyword evidence="5 7" id="KW-0505">Motor protein</keyword>
<sequence length="678" mass="75509">MSRIPKPVAYKRMRPPSLGEDMESPRKSRRTEGPSTQAAHAAPRSIATVVSSTKPRTTIAPNAGNIGFRQPTGGKAPTKYGATMRYEDKGRPPLTEAKGLNEQKAECKPQAGELQLHLQESTEAQMRSLNGENEALKLSQAALKAEISCLHDENKTLKSSQDALKAQIASLSSEKELLNSSYKSSQEQLLAKCSENENLQASIEKYKLDLKHLKDQIIDLEQSLEVERKKNSDITATVVEMRDNLNILQAEKDLSDRKNAKLRSDLEDLQLKFCQLEQKLNDAYEKMQEGETLRRKLHNSVMELKGNVRVFCRMRPLLSSEIGTADANGVPDFVTFPDMERKQVELLKPASGFPSDVMNSTILPKGKQKITFSFDCVFPPNCSQTDVFQEIEPIVQSSLDGYNVCVFAYGQTGSGKTYTMEGPTDDNSCPGMIVLAMHQIFQCSENLHDLGWQHEMYASFLEIYNETINDLLTEKTSKDGAAAHLEIKLAAGQSSSSIRDSQQHEVTVPGLTIVKVNNVDEVCQLINKARKHRAVAATKCNDRSSRSHSVFSMRVKCKHEKKGLAYEGCLNFVDLAGSERLKESGSEGARLEEAKFINKSLSCLGQVFTALFKKEKHIPYRNSRLTYLLQNCLGGNCKTLMFVNISPREEHFGETVNSLRFAMAVNQCHVGVATRNTL</sequence>
<dbReference type="SMART" id="SM00129">
    <property type="entry name" value="KISc"/>
    <property type="match status" value="1"/>
</dbReference>
<keyword evidence="12" id="KW-1185">Reference proteome</keyword>
<keyword evidence="8" id="KW-0175">Coiled coil</keyword>
<keyword evidence="2" id="KW-0493">Microtubule</keyword>
<keyword evidence="4 7" id="KW-0067">ATP-binding</keyword>
<dbReference type="Gene3D" id="3.40.850.10">
    <property type="entry name" value="Kinesin motor domain"/>
    <property type="match status" value="1"/>
</dbReference>
<keyword evidence="6" id="KW-0963">Cytoplasm</keyword>
<comment type="similarity">
    <text evidence="7">Belongs to the TRAFAC class myosin-kinesin ATPase superfamily. Kinesin family.</text>
</comment>
<evidence type="ECO:0000256" key="9">
    <source>
        <dbReference type="SAM" id="MobiDB-lite"/>
    </source>
</evidence>
<feature type="compositionally biased region" description="Polar residues" evidence="9">
    <location>
        <begin position="48"/>
        <end position="60"/>
    </location>
</feature>
<dbReference type="OrthoDB" id="3176171at2759"/>
<dbReference type="Proteomes" id="UP000030764">
    <property type="component" value="Unassembled WGS sequence"/>
</dbReference>
<dbReference type="PANTHER" id="PTHR47972:SF45">
    <property type="entry name" value="PROTEIN CLARET SEGREGATIONAL"/>
    <property type="match status" value="1"/>
</dbReference>
<accession>A0A085MB39</accession>
<gene>
    <name evidence="11" type="ORF">M513_04582</name>
</gene>
<evidence type="ECO:0000256" key="3">
    <source>
        <dbReference type="ARBA" id="ARBA00022741"/>
    </source>
</evidence>
<dbReference type="AlphaFoldDB" id="A0A085MB39"/>
<evidence type="ECO:0000313" key="12">
    <source>
        <dbReference type="Proteomes" id="UP000030764"/>
    </source>
</evidence>
<evidence type="ECO:0000256" key="7">
    <source>
        <dbReference type="PROSITE-ProRule" id="PRU00283"/>
    </source>
</evidence>
<dbReference type="InterPro" id="IPR036961">
    <property type="entry name" value="Kinesin_motor_dom_sf"/>
</dbReference>
<dbReference type="GO" id="GO:0005874">
    <property type="term" value="C:microtubule"/>
    <property type="evidence" value="ECO:0007669"/>
    <property type="project" value="UniProtKB-KW"/>
</dbReference>
<dbReference type="Pfam" id="PF00225">
    <property type="entry name" value="Kinesin"/>
    <property type="match status" value="1"/>
</dbReference>
<evidence type="ECO:0000256" key="8">
    <source>
        <dbReference type="SAM" id="Coils"/>
    </source>
</evidence>
<dbReference type="GO" id="GO:0003777">
    <property type="term" value="F:microtubule motor activity"/>
    <property type="evidence" value="ECO:0007669"/>
    <property type="project" value="InterPro"/>
</dbReference>
<dbReference type="GO" id="GO:0005524">
    <property type="term" value="F:ATP binding"/>
    <property type="evidence" value="ECO:0007669"/>
    <property type="project" value="UniProtKB-UniRule"/>
</dbReference>
<evidence type="ECO:0000256" key="2">
    <source>
        <dbReference type="ARBA" id="ARBA00022701"/>
    </source>
</evidence>
<dbReference type="InterPro" id="IPR027640">
    <property type="entry name" value="Kinesin-like_fam"/>
</dbReference>
<dbReference type="EMBL" id="KL363207">
    <property type="protein sequence ID" value="KFD54435.1"/>
    <property type="molecule type" value="Genomic_DNA"/>
</dbReference>
<dbReference type="PRINTS" id="PR00380">
    <property type="entry name" value="KINESINHEAVY"/>
</dbReference>
<dbReference type="InterPro" id="IPR001752">
    <property type="entry name" value="Kinesin_motor_dom"/>
</dbReference>
<dbReference type="InterPro" id="IPR027417">
    <property type="entry name" value="P-loop_NTPase"/>
</dbReference>
<evidence type="ECO:0000256" key="6">
    <source>
        <dbReference type="ARBA" id="ARBA00023212"/>
    </source>
</evidence>
<dbReference type="PROSITE" id="PS50067">
    <property type="entry name" value="KINESIN_MOTOR_2"/>
    <property type="match status" value="1"/>
</dbReference>
<dbReference type="SUPFAM" id="SSF52540">
    <property type="entry name" value="P-loop containing nucleoside triphosphate hydrolases"/>
    <property type="match status" value="1"/>
</dbReference>
<feature type="binding site" evidence="7">
    <location>
        <begin position="410"/>
        <end position="417"/>
    </location>
    <ligand>
        <name>ATP</name>
        <dbReference type="ChEBI" id="CHEBI:30616"/>
    </ligand>
</feature>
<reference evidence="11 12" key="1">
    <citation type="journal article" date="2014" name="Nat. Genet.">
        <title>Genome and transcriptome of the porcine whipworm Trichuris suis.</title>
        <authorList>
            <person name="Jex A.R."/>
            <person name="Nejsum P."/>
            <person name="Schwarz E.M."/>
            <person name="Hu L."/>
            <person name="Young N.D."/>
            <person name="Hall R.S."/>
            <person name="Korhonen P.K."/>
            <person name="Liao S."/>
            <person name="Thamsborg S."/>
            <person name="Xia J."/>
            <person name="Xu P."/>
            <person name="Wang S."/>
            <person name="Scheerlinck J.P."/>
            <person name="Hofmann A."/>
            <person name="Sternberg P.W."/>
            <person name="Wang J."/>
            <person name="Gasser R.B."/>
        </authorList>
    </citation>
    <scope>NUCLEOTIDE SEQUENCE [LARGE SCALE GENOMIC DNA]</scope>
    <source>
        <strain evidence="11">DCEP-RM93M</strain>
    </source>
</reference>
<evidence type="ECO:0000256" key="1">
    <source>
        <dbReference type="ARBA" id="ARBA00004245"/>
    </source>
</evidence>
<dbReference type="PANTHER" id="PTHR47972">
    <property type="entry name" value="KINESIN-LIKE PROTEIN KLP-3"/>
    <property type="match status" value="1"/>
</dbReference>
<feature type="coiled-coil region" evidence="8">
    <location>
        <begin position="126"/>
        <end position="272"/>
    </location>
</feature>
<name>A0A085MB39_9BILA</name>
<feature type="compositionally biased region" description="Basic and acidic residues" evidence="9">
    <location>
        <begin position="23"/>
        <end position="32"/>
    </location>
</feature>
<evidence type="ECO:0000313" key="11">
    <source>
        <dbReference type="EMBL" id="KFD54435.1"/>
    </source>
</evidence>
<evidence type="ECO:0000256" key="4">
    <source>
        <dbReference type="ARBA" id="ARBA00022840"/>
    </source>
</evidence>
<organism evidence="11 12">
    <name type="scientific">Trichuris suis</name>
    <name type="common">pig whipworm</name>
    <dbReference type="NCBI Taxonomy" id="68888"/>
    <lineage>
        <taxon>Eukaryota</taxon>
        <taxon>Metazoa</taxon>
        <taxon>Ecdysozoa</taxon>
        <taxon>Nematoda</taxon>
        <taxon>Enoplea</taxon>
        <taxon>Dorylaimia</taxon>
        <taxon>Trichinellida</taxon>
        <taxon>Trichuridae</taxon>
        <taxon>Trichuris</taxon>
    </lineage>
</organism>
<comment type="subcellular location">
    <subcellularLocation>
        <location evidence="1">Cytoplasm</location>
        <location evidence="1">Cytoskeleton</location>
    </subcellularLocation>
</comment>
<dbReference type="CDD" id="cd01366">
    <property type="entry name" value="KISc_C_terminal"/>
    <property type="match status" value="1"/>
</dbReference>
<protein>
    <recommendedName>
        <fullName evidence="10">Kinesin motor domain-containing protein</fullName>
    </recommendedName>
</protein>
<evidence type="ECO:0000256" key="5">
    <source>
        <dbReference type="ARBA" id="ARBA00023175"/>
    </source>
</evidence>
<dbReference type="GO" id="GO:0007018">
    <property type="term" value="P:microtubule-based movement"/>
    <property type="evidence" value="ECO:0007669"/>
    <property type="project" value="InterPro"/>
</dbReference>
<evidence type="ECO:0000259" key="10">
    <source>
        <dbReference type="PROSITE" id="PS50067"/>
    </source>
</evidence>
<feature type="region of interest" description="Disordered" evidence="9">
    <location>
        <begin position="1"/>
        <end position="80"/>
    </location>
</feature>
<dbReference type="GO" id="GO:0008017">
    <property type="term" value="F:microtubule binding"/>
    <property type="evidence" value="ECO:0007669"/>
    <property type="project" value="InterPro"/>
</dbReference>
<proteinExistence type="inferred from homology"/>
<feature type="domain" description="Kinesin motor" evidence="10">
    <location>
        <begin position="307"/>
        <end position="668"/>
    </location>
</feature>
<keyword evidence="6" id="KW-0206">Cytoskeleton</keyword>
<keyword evidence="3 7" id="KW-0547">Nucleotide-binding</keyword>